<evidence type="ECO:0000313" key="2">
    <source>
        <dbReference type="EMBL" id="GFY86459.1"/>
    </source>
</evidence>
<comment type="caution">
    <text evidence="2">The sequence shown here is derived from an EMBL/GenBank/DDBJ whole genome shotgun (WGS) entry which is preliminary data.</text>
</comment>
<protein>
    <recommendedName>
        <fullName evidence="1">Reverse transcriptase Ty1/copia-type domain-containing protein</fullName>
    </recommendedName>
</protein>
<dbReference type="OrthoDB" id="128382at2759"/>
<dbReference type="AlphaFoldDB" id="A0A7J0EKL7"/>
<dbReference type="Proteomes" id="UP000585474">
    <property type="component" value="Unassembled WGS sequence"/>
</dbReference>
<gene>
    <name evidence="2" type="ORF">Acr_05g0000980</name>
</gene>
<organism evidence="2 3">
    <name type="scientific">Actinidia rufa</name>
    <dbReference type="NCBI Taxonomy" id="165716"/>
    <lineage>
        <taxon>Eukaryota</taxon>
        <taxon>Viridiplantae</taxon>
        <taxon>Streptophyta</taxon>
        <taxon>Embryophyta</taxon>
        <taxon>Tracheophyta</taxon>
        <taxon>Spermatophyta</taxon>
        <taxon>Magnoliopsida</taxon>
        <taxon>eudicotyledons</taxon>
        <taxon>Gunneridae</taxon>
        <taxon>Pentapetalae</taxon>
        <taxon>asterids</taxon>
        <taxon>Ericales</taxon>
        <taxon>Actinidiaceae</taxon>
        <taxon>Actinidia</taxon>
    </lineage>
</organism>
<dbReference type="EMBL" id="BJWL01000005">
    <property type="protein sequence ID" value="GFY86459.1"/>
    <property type="molecule type" value="Genomic_DNA"/>
</dbReference>
<feature type="domain" description="Reverse transcriptase Ty1/copia-type" evidence="1">
    <location>
        <begin position="26"/>
        <end position="93"/>
    </location>
</feature>
<evidence type="ECO:0000259" key="1">
    <source>
        <dbReference type="Pfam" id="PF07727"/>
    </source>
</evidence>
<name>A0A7J0EKL7_9ERIC</name>
<sequence>MPPRIPTNEVAERRVVGKERERAGSSHKESIVELKNHLNKVFYVKDLGTLKSFLGIEVARSKSGICISQRKYTMDLLRETGKLGARPISSPIEPTINASFEDSKPYFTKALSNKQQGANDNKMHLQLYITASTDPGGSPYYGWSLAIAGCSTKLSGSAHWMCPNGLQFEQGPSAHGACSTRVRHSSISADRSS</sequence>
<evidence type="ECO:0000313" key="3">
    <source>
        <dbReference type="Proteomes" id="UP000585474"/>
    </source>
</evidence>
<reference evidence="2 3" key="1">
    <citation type="submission" date="2019-07" db="EMBL/GenBank/DDBJ databases">
        <title>De Novo Assembly of kiwifruit Actinidia rufa.</title>
        <authorList>
            <person name="Sugita-Konishi S."/>
            <person name="Sato K."/>
            <person name="Mori E."/>
            <person name="Abe Y."/>
            <person name="Kisaki G."/>
            <person name="Hamano K."/>
            <person name="Suezawa K."/>
            <person name="Otani M."/>
            <person name="Fukuda T."/>
            <person name="Manabe T."/>
            <person name="Gomi K."/>
            <person name="Tabuchi M."/>
            <person name="Akimitsu K."/>
            <person name="Kataoka I."/>
        </authorList>
    </citation>
    <scope>NUCLEOTIDE SEQUENCE [LARGE SCALE GENOMIC DNA]</scope>
    <source>
        <strain evidence="3">cv. Fuchu</strain>
    </source>
</reference>
<proteinExistence type="predicted"/>
<accession>A0A7J0EKL7</accession>
<dbReference type="Pfam" id="PF07727">
    <property type="entry name" value="RVT_2"/>
    <property type="match status" value="1"/>
</dbReference>
<dbReference type="InterPro" id="IPR013103">
    <property type="entry name" value="RVT_2"/>
</dbReference>
<keyword evidence="3" id="KW-1185">Reference proteome</keyword>